<reference evidence="2 3" key="1">
    <citation type="journal article" date="2014" name="Int. J. Syst. Evol. Microbiol.">
        <title>Complete genome sequence of Corynebacterium casei LMG S-19264T (=DSM 44701T), isolated from a smear-ripened cheese.</title>
        <authorList>
            <consortium name="US DOE Joint Genome Institute (JGI-PGF)"/>
            <person name="Walter F."/>
            <person name="Albersmeier A."/>
            <person name="Kalinowski J."/>
            <person name="Ruckert C."/>
        </authorList>
    </citation>
    <scope>NUCLEOTIDE SEQUENCE [LARGE SCALE GENOMIC DNA]</scope>
    <source>
        <strain evidence="2 3">NBRC 112289</strain>
    </source>
</reference>
<dbReference type="AlphaFoldDB" id="A0AA37XC94"/>
<feature type="transmembrane region" description="Helical" evidence="1">
    <location>
        <begin position="31"/>
        <end position="50"/>
    </location>
</feature>
<evidence type="ECO:0000313" key="3">
    <source>
        <dbReference type="Proteomes" id="UP001157160"/>
    </source>
</evidence>
<name>A0AA37XC94_9MICO</name>
<accession>A0AA37XC94</accession>
<evidence type="ECO:0000256" key="1">
    <source>
        <dbReference type="SAM" id="Phobius"/>
    </source>
</evidence>
<sequence>MRDEAGFRDAREALDALELDRRRVRRRVRAASWWFYPALSLMVALCVASPAIERADVGLDGYWLVLAVVGAVSGLGFLHRRLTGLAPRMQRDAATILTTAVMLSVMVGLYLASLVSERFGFASIAVWFPAIAFVTTLACCIALDRLGSMGTSRAR</sequence>
<feature type="transmembrane region" description="Helical" evidence="1">
    <location>
        <begin position="62"/>
        <end position="82"/>
    </location>
</feature>
<dbReference type="EMBL" id="BSUL01000001">
    <property type="protein sequence ID" value="GMA29475.1"/>
    <property type="molecule type" value="Genomic_DNA"/>
</dbReference>
<proteinExistence type="predicted"/>
<organism evidence="2 3">
    <name type="scientific">Arenivirga flava</name>
    <dbReference type="NCBI Taxonomy" id="1930060"/>
    <lineage>
        <taxon>Bacteria</taxon>
        <taxon>Bacillati</taxon>
        <taxon>Actinomycetota</taxon>
        <taxon>Actinomycetes</taxon>
        <taxon>Micrococcales</taxon>
        <taxon>Microbacteriaceae</taxon>
        <taxon>Arenivirga</taxon>
    </lineage>
</organism>
<feature type="transmembrane region" description="Helical" evidence="1">
    <location>
        <begin position="119"/>
        <end position="143"/>
    </location>
</feature>
<dbReference type="Proteomes" id="UP001157160">
    <property type="component" value="Unassembled WGS sequence"/>
</dbReference>
<keyword evidence="1" id="KW-1133">Transmembrane helix</keyword>
<feature type="transmembrane region" description="Helical" evidence="1">
    <location>
        <begin position="94"/>
        <end position="113"/>
    </location>
</feature>
<keyword evidence="1" id="KW-0812">Transmembrane</keyword>
<comment type="caution">
    <text evidence="2">The sequence shown here is derived from an EMBL/GenBank/DDBJ whole genome shotgun (WGS) entry which is preliminary data.</text>
</comment>
<protein>
    <submittedName>
        <fullName evidence="2">Uncharacterized protein</fullName>
    </submittedName>
</protein>
<gene>
    <name evidence="2" type="ORF">GCM10025874_27280</name>
</gene>
<evidence type="ECO:0000313" key="2">
    <source>
        <dbReference type="EMBL" id="GMA29475.1"/>
    </source>
</evidence>
<keyword evidence="3" id="KW-1185">Reference proteome</keyword>
<keyword evidence="1" id="KW-0472">Membrane</keyword>
<dbReference type="RefSeq" id="WP_284233621.1">
    <property type="nucleotide sequence ID" value="NZ_BSUL01000001.1"/>
</dbReference>